<accession>A0A252BVK3</accession>
<evidence type="ECO:0000256" key="2">
    <source>
        <dbReference type="SAM" id="SignalP"/>
    </source>
</evidence>
<keyword evidence="2" id="KW-0732">Signal</keyword>
<dbReference type="EMBL" id="JOPJ01000008">
    <property type="protein sequence ID" value="OUJ12975.1"/>
    <property type="molecule type" value="Genomic_DNA"/>
</dbReference>
<dbReference type="RefSeq" id="WP_086638894.1">
    <property type="nucleotide sequence ID" value="NZ_JOPJ01000008.1"/>
</dbReference>
<feature type="chain" id="PRO_5012693627" evidence="2">
    <location>
        <begin position="27"/>
        <end position="180"/>
    </location>
</feature>
<feature type="region of interest" description="Disordered" evidence="1">
    <location>
        <begin position="29"/>
        <end position="87"/>
    </location>
</feature>
<feature type="signal peptide" evidence="2">
    <location>
        <begin position="1"/>
        <end position="26"/>
    </location>
</feature>
<evidence type="ECO:0000313" key="3">
    <source>
        <dbReference type="EMBL" id="OUJ12975.1"/>
    </source>
</evidence>
<keyword evidence="4" id="KW-1185">Reference proteome</keyword>
<dbReference type="Proteomes" id="UP000194931">
    <property type="component" value="Unassembled WGS sequence"/>
</dbReference>
<reference evidence="4" key="1">
    <citation type="submission" date="2014-06" db="EMBL/GenBank/DDBJ databases">
        <authorList>
            <person name="Winans N.J."/>
            <person name="Newell P.D."/>
            <person name="Douglas A.E."/>
        </authorList>
    </citation>
    <scope>NUCLEOTIDE SEQUENCE [LARGE SCALE GENOMIC DNA]</scope>
</reference>
<dbReference type="AlphaFoldDB" id="A0A252BVK3"/>
<sequence>MIFKTKRSMAFLMGLLVAVAPLAAHAQRGPGGPGGGGPGWGGHGGGGPGGGPGGGRGGPGGGGFHGGPGGGGFRGGPGGWRGGGGPHGGMWRAGDRYDGGGIFVDNWRGYGGLYAPPPGYRWINYGGSFLLAAIATGVISNVIAGGAYAAAPYPVATPYPAYPAVPVVPAPVPYPPPPGY</sequence>
<gene>
    <name evidence="3" type="ORF">HK26_12625</name>
</gene>
<dbReference type="Gene3D" id="3.10.450.160">
    <property type="entry name" value="inner membrane protein cigr"/>
    <property type="match status" value="1"/>
</dbReference>
<organism evidence="3 4">
    <name type="scientific">Acetobacter okinawensis</name>
    <dbReference type="NCBI Taxonomy" id="1076594"/>
    <lineage>
        <taxon>Bacteria</taxon>
        <taxon>Pseudomonadati</taxon>
        <taxon>Pseudomonadota</taxon>
        <taxon>Alphaproteobacteria</taxon>
        <taxon>Acetobacterales</taxon>
        <taxon>Acetobacteraceae</taxon>
        <taxon>Acetobacter</taxon>
    </lineage>
</organism>
<dbReference type="InterPro" id="IPR024572">
    <property type="entry name" value="RcnB"/>
</dbReference>
<evidence type="ECO:0000256" key="1">
    <source>
        <dbReference type="SAM" id="MobiDB-lite"/>
    </source>
</evidence>
<evidence type="ECO:0000313" key="4">
    <source>
        <dbReference type="Proteomes" id="UP000194931"/>
    </source>
</evidence>
<name>A0A252BVK3_9PROT</name>
<dbReference type="Pfam" id="PF11776">
    <property type="entry name" value="RcnB"/>
    <property type="match status" value="1"/>
</dbReference>
<dbReference type="eggNOG" id="COG5455">
    <property type="taxonomic scope" value="Bacteria"/>
</dbReference>
<proteinExistence type="predicted"/>
<protein>
    <submittedName>
        <fullName evidence="3">Uncharacterized protein</fullName>
    </submittedName>
</protein>
<comment type="caution">
    <text evidence="3">The sequence shown here is derived from an EMBL/GenBank/DDBJ whole genome shotgun (WGS) entry which is preliminary data.</text>
</comment>